<dbReference type="InterPro" id="IPR050942">
    <property type="entry name" value="F-box_BR-signaling"/>
</dbReference>
<accession>A0ABD3JPJ7</accession>
<evidence type="ECO:0000313" key="3">
    <source>
        <dbReference type="Proteomes" id="UP001634007"/>
    </source>
</evidence>
<dbReference type="InterPro" id="IPR036047">
    <property type="entry name" value="F-box-like_dom_sf"/>
</dbReference>
<dbReference type="SMART" id="SM00256">
    <property type="entry name" value="FBOX"/>
    <property type="match status" value="1"/>
</dbReference>
<feature type="domain" description="F-box" evidence="1">
    <location>
        <begin position="14"/>
        <end position="54"/>
    </location>
</feature>
<keyword evidence="3" id="KW-1185">Reference proteome</keyword>
<protein>
    <recommendedName>
        <fullName evidence="1">F-box domain-containing protein</fullName>
    </recommendedName>
</protein>
<dbReference type="CDD" id="cd09917">
    <property type="entry name" value="F-box_SF"/>
    <property type="match status" value="1"/>
</dbReference>
<proteinExistence type="predicted"/>
<dbReference type="PANTHER" id="PTHR44259:SF65">
    <property type="entry name" value="F-BOX DOMAIN-CONTAINING PROTEIN"/>
    <property type="match status" value="1"/>
</dbReference>
<evidence type="ECO:0000259" key="1">
    <source>
        <dbReference type="SMART" id="SM00256"/>
    </source>
</evidence>
<dbReference type="EMBL" id="JBJKBG010000008">
    <property type="protein sequence ID" value="KAL3727761.1"/>
    <property type="molecule type" value="Genomic_DNA"/>
</dbReference>
<dbReference type="Gene3D" id="1.20.1280.50">
    <property type="match status" value="1"/>
</dbReference>
<dbReference type="AlphaFoldDB" id="A0ABD3JPJ7"/>
<dbReference type="SUPFAM" id="SSF81383">
    <property type="entry name" value="F-box domain"/>
    <property type="match status" value="1"/>
</dbReference>
<dbReference type="Pfam" id="PF00646">
    <property type="entry name" value="F-box"/>
    <property type="match status" value="1"/>
</dbReference>
<dbReference type="Pfam" id="PF03478">
    <property type="entry name" value="Beta-prop_KIB1-4"/>
    <property type="match status" value="1"/>
</dbReference>
<comment type="caution">
    <text evidence="2">The sequence shown here is derived from an EMBL/GenBank/DDBJ whole genome shotgun (WGS) entry which is preliminary data.</text>
</comment>
<name>A0ABD3JPJ7_EUCGL</name>
<dbReference type="Proteomes" id="UP001634007">
    <property type="component" value="Unassembled WGS sequence"/>
</dbReference>
<evidence type="ECO:0000313" key="2">
    <source>
        <dbReference type="EMBL" id="KAL3727761.1"/>
    </source>
</evidence>
<sequence length="355" mass="41007">MSNLSKFMPDWRNLPPDLIRCVAERLDAKEFVILRSVCPSWQSAVEGEYNAKTRVPWLISFSESESLFWSMSTVEVHRARLPSRVGHLCYQGWMAIAPEGPGLILLDPISRIIIELPGPEMLRRVHKVALSSSPSVSDNYVVMVHVQPDTFAFNHPRERAWKTQTYHPKSQIMDLIHYKGRFVALDEKCRVITFDPKNKYKPQENRVVLEKFERWTTFYLVECSGSLFVVRQKHSWFGPVSSTRFQVCEIDLDGGTWTEAESLGSASIFLSHECSFSVQLNAESRLPEIRANHIYFTDFRPWDHRILSYSMEDGTIGTHPELMPIIAGNTPRWIQPSFCTNSHGRENIRRHLINN</sequence>
<reference evidence="2 3" key="1">
    <citation type="submission" date="2024-11" db="EMBL/GenBank/DDBJ databases">
        <title>Chromosome-level genome assembly of Eucalyptus globulus Labill. provides insights into its genome evolution.</title>
        <authorList>
            <person name="Li X."/>
        </authorList>
    </citation>
    <scope>NUCLEOTIDE SEQUENCE [LARGE SCALE GENOMIC DNA]</scope>
    <source>
        <strain evidence="2">CL2024</strain>
        <tissue evidence="2">Fresh tender leaves</tissue>
    </source>
</reference>
<dbReference type="InterPro" id="IPR005174">
    <property type="entry name" value="KIB1-4_b-propeller"/>
</dbReference>
<organism evidence="2 3">
    <name type="scientific">Eucalyptus globulus</name>
    <name type="common">Tasmanian blue gum</name>
    <dbReference type="NCBI Taxonomy" id="34317"/>
    <lineage>
        <taxon>Eukaryota</taxon>
        <taxon>Viridiplantae</taxon>
        <taxon>Streptophyta</taxon>
        <taxon>Embryophyta</taxon>
        <taxon>Tracheophyta</taxon>
        <taxon>Spermatophyta</taxon>
        <taxon>Magnoliopsida</taxon>
        <taxon>eudicotyledons</taxon>
        <taxon>Gunneridae</taxon>
        <taxon>Pentapetalae</taxon>
        <taxon>rosids</taxon>
        <taxon>malvids</taxon>
        <taxon>Myrtales</taxon>
        <taxon>Myrtaceae</taxon>
        <taxon>Myrtoideae</taxon>
        <taxon>Eucalypteae</taxon>
        <taxon>Eucalyptus</taxon>
    </lineage>
</organism>
<dbReference type="PANTHER" id="PTHR44259">
    <property type="entry name" value="OS07G0183000 PROTEIN-RELATED"/>
    <property type="match status" value="1"/>
</dbReference>
<gene>
    <name evidence="2" type="ORF">ACJRO7_032499</name>
</gene>
<dbReference type="InterPro" id="IPR001810">
    <property type="entry name" value="F-box_dom"/>
</dbReference>